<dbReference type="AlphaFoldDB" id="A0A9D1FIZ3"/>
<evidence type="ECO:0000313" key="3">
    <source>
        <dbReference type="Proteomes" id="UP000886865"/>
    </source>
</evidence>
<dbReference type="InterPro" id="IPR010982">
    <property type="entry name" value="Lambda_DNA-bd_dom_sf"/>
</dbReference>
<proteinExistence type="predicted"/>
<dbReference type="SMART" id="SM00530">
    <property type="entry name" value="HTH_XRE"/>
    <property type="match status" value="1"/>
</dbReference>
<evidence type="ECO:0000259" key="1">
    <source>
        <dbReference type="PROSITE" id="PS50943"/>
    </source>
</evidence>
<dbReference type="Gene3D" id="1.10.260.40">
    <property type="entry name" value="lambda repressor-like DNA-binding domains"/>
    <property type="match status" value="1"/>
</dbReference>
<dbReference type="Proteomes" id="UP000886865">
    <property type="component" value="Unassembled WGS sequence"/>
</dbReference>
<dbReference type="Pfam" id="PF01381">
    <property type="entry name" value="HTH_3"/>
    <property type="match status" value="1"/>
</dbReference>
<name>A0A9D1FIZ3_9BACT</name>
<evidence type="ECO:0000313" key="2">
    <source>
        <dbReference type="EMBL" id="HIS74388.1"/>
    </source>
</evidence>
<sequence>MNNSLFNPKTPNDIAKELVKRIKQHRKKLKISQAQLASKSGVSLGSIKRFESRYEISLNSFIKILIALNLEQDLENLFLQKSYNSIDEVINGQL</sequence>
<feature type="domain" description="HTH cro/C1-type" evidence="1">
    <location>
        <begin position="22"/>
        <end position="77"/>
    </location>
</feature>
<accession>A0A9D1FIZ3</accession>
<reference evidence="2" key="2">
    <citation type="journal article" date="2021" name="PeerJ">
        <title>Extensive microbial diversity within the chicken gut microbiome revealed by metagenomics and culture.</title>
        <authorList>
            <person name="Gilroy R."/>
            <person name="Ravi A."/>
            <person name="Getino M."/>
            <person name="Pursley I."/>
            <person name="Horton D.L."/>
            <person name="Alikhan N.F."/>
            <person name="Baker D."/>
            <person name="Gharbi K."/>
            <person name="Hall N."/>
            <person name="Watson M."/>
            <person name="Adriaenssens E.M."/>
            <person name="Foster-Nyarko E."/>
            <person name="Jarju S."/>
            <person name="Secka A."/>
            <person name="Antonio M."/>
            <person name="Oren A."/>
            <person name="Chaudhuri R.R."/>
            <person name="La Ragione R."/>
            <person name="Hildebrand F."/>
            <person name="Pallen M.J."/>
        </authorList>
    </citation>
    <scope>NUCLEOTIDE SEQUENCE</scope>
    <source>
        <strain evidence="2">CHK152-2871</strain>
    </source>
</reference>
<dbReference type="GO" id="GO:0003677">
    <property type="term" value="F:DNA binding"/>
    <property type="evidence" value="ECO:0007669"/>
    <property type="project" value="InterPro"/>
</dbReference>
<comment type="caution">
    <text evidence="2">The sequence shown here is derived from an EMBL/GenBank/DDBJ whole genome shotgun (WGS) entry which is preliminary data.</text>
</comment>
<reference evidence="2" key="1">
    <citation type="submission" date="2020-10" db="EMBL/GenBank/DDBJ databases">
        <authorList>
            <person name="Gilroy R."/>
        </authorList>
    </citation>
    <scope>NUCLEOTIDE SEQUENCE</scope>
    <source>
        <strain evidence="2">CHK152-2871</strain>
    </source>
</reference>
<organism evidence="2 3">
    <name type="scientific">Candidatus Galligastranaerophilus intestinavium</name>
    <dbReference type="NCBI Taxonomy" id="2840836"/>
    <lineage>
        <taxon>Bacteria</taxon>
        <taxon>Candidatus Galligastranaerophilus</taxon>
    </lineage>
</organism>
<dbReference type="PROSITE" id="PS50943">
    <property type="entry name" value="HTH_CROC1"/>
    <property type="match status" value="1"/>
</dbReference>
<dbReference type="CDD" id="cd00093">
    <property type="entry name" value="HTH_XRE"/>
    <property type="match status" value="1"/>
</dbReference>
<dbReference type="InterPro" id="IPR001387">
    <property type="entry name" value="Cro/C1-type_HTH"/>
</dbReference>
<dbReference type="SUPFAM" id="SSF47413">
    <property type="entry name" value="lambda repressor-like DNA-binding domains"/>
    <property type="match status" value="1"/>
</dbReference>
<protein>
    <submittedName>
        <fullName evidence="2">Helix-turn-helix transcriptional regulator</fullName>
    </submittedName>
</protein>
<dbReference type="EMBL" id="DVJQ01000044">
    <property type="protein sequence ID" value="HIS74388.1"/>
    <property type="molecule type" value="Genomic_DNA"/>
</dbReference>
<gene>
    <name evidence="2" type="ORF">IAA86_05155</name>
</gene>